<dbReference type="EMBL" id="FWYB01000001">
    <property type="protein sequence ID" value="SMC61006.1"/>
    <property type="molecule type" value="Genomic_DNA"/>
</dbReference>
<gene>
    <name evidence="2" type="ORF">SAMN04488101_101686</name>
</gene>
<protein>
    <recommendedName>
        <fullName evidence="1">DUF4440 domain-containing protein</fullName>
    </recommendedName>
</protein>
<dbReference type="InterPro" id="IPR027843">
    <property type="entry name" value="DUF4440"/>
</dbReference>
<evidence type="ECO:0000259" key="1">
    <source>
        <dbReference type="Pfam" id="PF14534"/>
    </source>
</evidence>
<sequence length="125" mass="14193">MDNKLTENNILEQENKPYSAIKDGNITLLDQLLHDDLLFILPSGETITKEIDLDTYRDGALKVDELLPEIENLNIIDDMAVITLTMKLNGKFNDVPFEANYRYIRFWKKFGDGIKVVGGSGIAIF</sequence>
<keyword evidence="3" id="KW-1185">Reference proteome</keyword>
<dbReference type="STRING" id="475255.SAMN04488101_101686"/>
<dbReference type="Pfam" id="PF14534">
    <property type="entry name" value="DUF4440"/>
    <property type="match status" value="1"/>
</dbReference>
<dbReference type="SUPFAM" id="SSF54427">
    <property type="entry name" value="NTF2-like"/>
    <property type="match status" value="1"/>
</dbReference>
<dbReference type="AlphaFoldDB" id="A0A1W2AK10"/>
<proteinExistence type="predicted"/>
<evidence type="ECO:0000313" key="3">
    <source>
        <dbReference type="Proteomes" id="UP000192678"/>
    </source>
</evidence>
<reference evidence="2 3" key="1">
    <citation type="submission" date="2017-04" db="EMBL/GenBank/DDBJ databases">
        <authorList>
            <person name="Afonso C.L."/>
            <person name="Miller P.J."/>
            <person name="Scott M.A."/>
            <person name="Spackman E."/>
            <person name="Goraichik I."/>
            <person name="Dimitrov K.M."/>
            <person name="Suarez D.L."/>
            <person name="Swayne D.E."/>
        </authorList>
    </citation>
    <scope>NUCLEOTIDE SEQUENCE [LARGE SCALE GENOMIC DNA]</scope>
    <source>
        <strain evidence="2 3">DSM 19625</strain>
    </source>
</reference>
<dbReference type="InterPro" id="IPR032710">
    <property type="entry name" value="NTF2-like_dom_sf"/>
</dbReference>
<dbReference type="RefSeq" id="WP_084287243.1">
    <property type="nucleotide sequence ID" value="NZ_FWYB01000001.1"/>
</dbReference>
<feature type="domain" description="DUF4440" evidence="1">
    <location>
        <begin position="10"/>
        <end position="115"/>
    </location>
</feature>
<dbReference type="OrthoDB" id="997066at2"/>
<organism evidence="2 3">
    <name type="scientific">Pedobacter nyackensis</name>
    <dbReference type="NCBI Taxonomy" id="475255"/>
    <lineage>
        <taxon>Bacteria</taxon>
        <taxon>Pseudomonadati</taxon>
        <taxon>Bacteroidota</taxon>
        <taxon>Sphingobacteriia</taxon>
        <taxon>Sphingobacteriales</taxon>
        <taxon>Sphingobacteriaceae</taxon>
        <taxon>Pedobacter</taxon>
    </lineage>
</organism>
<accession>A0A1W2AK10</accession>
<dbReference type="Proteomes" id="UP000192678">
    <property type="component" value="Unassembled WGS sequence"/>
</dbReference>
<name>A0A1W2AK10_9SPHI</name>
<evidence type="ECO:0000313" key="2">
    <source>
        <dbReference type="EMBL" id="SMC61006.1"/>
    </source>
</evidence>
<dbReference type="Gene3D" id="3.10.450.50">
    <property type="match status" value="1"/>
</dbReference>